<reference evidence="13" key="1">
    <citation type="submission" date="2019-12" db="EMBL/GenBank/DDBJ databases">
        <title>Genome sequencing and annotation of Brassica cretica.</title>
        <authorList>
            <person name="Studholme D.J."/>
            <person name="Sarris P."/>
        </authorList>
    </citation>
    <scope>NUCLEOTIDE SEQUENCE</scope>
    <source>
        <strain evidence="13">PFS-109/04</strain>
        <tissue evidence="13">Leaf</tissue>
    </source>
</reference>
<evidence type="ECO:0008006" key="15">
    <source>
        <dbReference type="Google" id="ProtNLM"/>
    </source>
</evidence>
<dbReference type="InterPro" id="IPR001611">
    <property type="entry name" value="Leu-rich_rpt"/>
</dbReference>
<evidence type="ECO:0000256" key="6">
    <source>
        <dbReference type="ARBA" id="ARBA00022729"/>
    </source>
</evidence>
<dbReference type="PANTHER" id="PTHR27004:SF328">
    <property type="entry name" value="LEUCINE-RICH REPEAT-CONTAINING N-TERMINAL PLANT-TYPE DOMAIN-CONTAINING PROTEIN"/>
    <property type="match status" value="1"/>
</dbReference>
<dbReference type="SUPFAM" id="SSF52058">
    <property type="entry name" value="L domain-like"/>
    <property type="match status" value="2"/>
</dbReference>
<keyword evidence="9 12" id="KW-0472">Membrane</keyword>
<dbReference type="Gene3D" id="3.80.10.10">
    <property type="entry name" value="Ribonuclease Inhibitor"/>
    <property type="match status" value="2"/>
</dbReference>
<evidence type="ECO:0000256" key="7">
    <source>
        <dbReference type="ARBA" id="ARBA00022737"/>
    </source>
</evidence>
<keyword evidence="8 12" id="KW-1133">Transmembrane helix</keyword>
<comment type="caution">
    <text evidence="13">The sequence shown here is derived from an EMBL/GenBank/DDBJ whole genome shotgun (WGS) entry which is preliminary data.</text>
</comment>
<evidence type="ECO:0000256" key="9">
    <source>
        <dbReference type="ARBA" id="ARBA00023136"/>
    </source>
</evidence>
<feature type="transmembrane region" description="Helical" evidence="12">
    <location>
        <begin position="523"/>
        <end position="547"/>
    </location>
</feature>
<dbReference type="Pfam" id="PF13516">
    <property type="entry name" value="LRR_6"/>
    <property type="match status" value="1"/>
</dbReference>
<dbReference type="EMBL" id="QGKX02000996">
    <property type="protein sequence ID" value="KAF3555494.1"/>
    <property type="molecule type" value="Genomic_DNA"/>
</dbReference>
<accession>A0A8S9QRK9</accession>
<evidence type="ECO:0000256" key="3">
    <source>
        <dbReference type="ARBA" id="ARBA00022475"/>
    </source>
</evidence>
<dbReference type="GO" id="GO:0005886">
    <property type="term" value="C:plasma membrane"/>
    <property type="evidence" value="ECO:0007669"/>
    <property type="project" value="UniProtKB-SubCell"/>
</dbReference>
<sequence>MLVVLNLVGNHFSGTIPSSLTTMPFLSHLDLRVNDLTGSIEFPNSSTPSRLEHLDLSFLNTSYPVDFRLFSSLKSLLHLDLSGNSISPASLGSKSDIPIDLEILLLRGCGIKEFPNILKNLEKLENIDISGNMIKGKVPEWLWKLPRLNTVFLSNNSFNGFEGPNYFEGAIPLLPLYITDFSALDNRFTGSIPLSVCNYRSLMLLRLPYNKLTGPIPQCLSNLTFVNLRKNNLEGSIPDAFYKSSSLRSLDVGYNRLTGKLPRSLQNCSSLEFLVVDHNRIKDKFPFWLKSLPNLKVLVLSSNKFYGSVSPPPGQELHIFEISDNKFTGSLPPTYFVNWKATYEDGSLYMVHIKDTSGRLYYTYTEAIDLQYKGLSMEQGKVLNSYATIDFSGNRIEGQIPESIGLLKALIALNFSNNAFTGHIPLSLANLSNLESLDLSSNHLSGTIPNGLGSLSFLEYINVSHNQLKGEIPQGTQIIGQPKSSFEGNAGLCGLPLQETCFVTNAPPTQPPKQEDQDQVQVLNWKAVVIAYGPGLLLGLLIAHVIASYKPEWLFKIIGPNKRRNH</sequence>
<proteinExistence type="inferred from homology"/>
<keyword evidence="5 12" id="KW-0812">Transmembrane</keyword>
<dbReference type="InterPro" id="IPR032675">
    <property type="entry name" value="LRR_dom_sf"/>
</dbReference>
<organism evidence="13 14">
    <name type="scientific">Brassica cretica</name>
    <name type="common">Mustard</name>
    <dbReference type="NCBI Taxonomy" id="69181"/>
    <lineage>
        <taxon>Eukaryota</taxon>
        <taxon>Viridiplantae</taxon>
        <taxon>Streptophyta</taxon>
        <taxon>Embryophyta</taxon>
        <taxon>Tracheophyta</taxon>
        <taxon>Spermatophyta</taxon>
        <taxon>Magnoliopsida</taxon>
        <taxon>eudicotyledons</taxon>
        <taxon>Gunneridae</taxon>
        <taxon>Pentapetalae</taxon>
        <taxon>rosids</taxon>
        <taxon>malvids</taxon>
        <taxon>Brassicales</taxon>
        <taxon>Brassicaceae</taxon>
        <taxon>Brassiceae</taxon>
        <taxon>Brassica</taxon>
    </lineage>
</organism>
<evidence type="ECO:0000256" key="2">
    <source>
        <dbReference type="ARBA" id="ARBA00009592"/>
    </source>
</evidence>
<gene>
    <name evidence="13" type="ORF">F2Q69_00017285</name>
</gene>
<comment type="subcellular location">
    <subcellularLocation>
        <location evidence="1">Cell membrane</location>
        <topology evidence="1">Single-pass type I membrane protein</topology>
    </subcellularLocation>
</comment>
<dbReference type="PANTHER" id="PTHR27004">
    <property type="entry name" value="RECEPTOR-LIKE PROTEIN 12 ISOFORM X1"/>
    <property type="match status" value="1"/>
</dbReference>
<evidence type="ECO:0000256" key="12">
    <source>
        <dbReference type="SAM" id="Phobius"/>
    </source>
</evidence>
<keyword evidence="11" id="KW-0325">Glycoprotein</keyword>
<dbReference type="AlphaFoldDB" id="A0A8S9QRK9"/>
<keyword evidence="7" id="KW-0677">Repeat</keyword>
<dbReference type="FunFam" id="3.80.10.10:FF:000111">
    <property type="entry name" value="LRR receptor-like serine/threonine-protein kinase ERECTA"/>
    <property type="match status" value="1"/>
</dbReference>
<evidence type="ECO:0000256" key="8">
    <source>
        <dbReference type="ARBA" id="ARBA00022989"/>
    </source>
</evidence>
<dbReference type="SMART" id="SM00369">
    <property type="entry name" value="LRR_TYP"/>
    <property type="match status" value="4"/>
</dbReference>
<evidence type="ECO:0000256" key="5">
    <source>
        <dbReference type="ARBA" id="ARBA00022692"/>
    </source>
</evidence>
<dbReference type="Proteomes" id="UP000712600">
    <property type="component" value="Unassembled WGS sequence"/>
</dbReference>
<dbReference type="InterPro" id="IPR003591">
    <property type="entry name" value="Leu-rich_rpt_typical-subtyp"/>
</dbReference>
<dbReference type="FunFam" id="3.80.10.10:FF:000041">
    <property type="entry name" value="LRR receptor-like serine/threonine-protein kinase ERECTA"/>
    <property type="match status" value="1"/>
</dbReference>
<evidence type="ECO:0000256" key="10">
    <source>
        <dbReference type="ARBA" id="ARBA00023170"/>
    </source>
</evidence>
<keyword evidence="3" id="KW-1003">Cell membrane</keyword>
<name>A0A8S9QRK9_BRACR</name>
<evidence type="ECO:0000256" key="1">
    <source>
        <dbReference type="ARBA" id="ARBA00004251"/>
    </source>
</evidence>
<keyword evidence="10" id="KW-0675">Receptor</keyword>
<dbReference type="PROSITE" id="PS51450">
    <property type="entry name" value="LRR"/>
    <property type="match status" value="1"/>
</dbReference>
<protein>
    <recommendedName>
        <fullName evidence="15">Receptor-like protein 12</fullName>
    </recommendedName>
</protein>
<evidence type="ECO:0000313" key="14">
    <source>
        <dbReference type="Proteomes" id="UP000712600"/>
    </source>
</evidence>
<evidence type="ECO:0000256" key="11">
    <source>
        <dbReference type="ARBA" id="ARBA00023180"/>
    </source>
</evidence>
<comment type="similarity">
    <text evidence="2">Belongs to the RLP family.</text>
</comment>
<evidence type="ECO:0000256" key="4">
    <source>
        <dbReference type="ARBA" id="ARBA00022614"/>
    </source>
</evidence>
<dbReference type="PRINTS" id="PR00019">
    <property type="entry name" value="LEURICHRPT"/>
</dbReference>
<keyword evidence="6" id="KW-0732">Signal</keyword>
<dbReference type="Pfam" id="PF13855">
    <property type="entry name" value="LRR_8"/>
    <property type="match status" value="1"/>
</dbReference>
<dbReference type="Pfam" id="PF00560">
    <property type="entry name" value="LRR_1"/>
    <property type="match status" value="6"/>
</dbReference>
<evidence type="ECO:0000313" key="13">
    <source>
        <dbReference type="EMBL" id="KAF3555494.1"/>
    </source>
</evidence>
<keyword evidence="4" id="KW-0433">Leucine-rich repeat</keyword>